<evidence type="ECO:0000313" key="3">
    <source>
        <dbReference type="Proteomes" id="UP000636479"/>
    </source>
</evidence>
<sequence>MQLTGLIGLLVIVVSIVSAAPSAFKRQSVCPLNTFSGLSVTASADPNGKTRWDLFTISIFQINSTGRFGLVQQEATQRKRSIHSRGREPAQLVYL</sequence>
<feature type="chain" id="PRO_5034576180" evidence="1">
    <location>
        <begin position="20"/>
        <end position="95"/>
    </location>
</feature>
<name>A0A8H6T3Y3_9AGAR</name>
<reference evidence="2" key="1">
    <citation type="submission" date="2020-05" db="EMBL/GenBank/DDBJ databases">
        <title>Mycena genomes resolve the evolution of fungal bioluminescence.</title>
        <authorList>
            <person name="Tsai I.J."/>
        </authorList>
    </citation>
    <scope>NUCLEOTIDE SEQUENCE</scope>
    <source>
        <strain evidence="2">171206Taipei</strain>
    </source>
</reference>
<organism evidence="2 3">
    <name type="scientific">Mycena indigotica</name>
    <dbReference type="NCBI Taxonomy" id="2126181"/>
    <lineage>
        <taxon>Eukaryota</taxon>
        <taxon>Fungi</taxon>
        <taxon>Dikarya</taxon>
        <taxon>Basidiomycota</taxon>
        <taxon>Agaricomycotina</taxon>
        <taxon>Agaricomycetes</taxon>
        <taxon>Agaricomycetidae</taxon>
        <taxon>Agaricales</taxon>
        <taxon>Marasmiineae</taxon>
        <taxon>Mycenaceae</taxon>
        <taxon>Mycena</taxon>
    </lineage>
</organism>
<evidence type="ECO:0000256" key="1">
    <source>
        <dbReference type="SAM" id="SignalP"/>
    </source>
</evidence>
<dbReference type="EMBL" id="JACAZF010000003">
    <property type="protein sequence ID" value="KAF7309462.1"/>
    <property type="molecule type" value="Genomic_DNA"/>
</dbReference>
<dbReference type="Proteomes" id="UP000636479">
    <property type="component" value="Unassembled WGS sequence"/>
</dbReference>
<evidence type="ECO:0000313" key="2">
    <source>
        <dbReference type="EMBL" id="KAF7309462.1"/>
    </source>
</evidence>
<keyword evidence="3" id="KW-1185">Reference proteome</keyword>
<proteinExistence type="predicted"/>
<dbReference type="GeneID" id="59342543"/>
<feature type="signal peptide" evidence="1">
    <location>
        <begin position="1"/>
        <end position="19"/>
    </location>
</feature>
<dbReference type="AlphaFoldDB" id="A0A8H6T3Y3"/>
<dbReference type="RefSeq" id="XP_037222912.1">
    <property type="nucleotide sequence ID" value="XM_037360027.1"/>
</dbReference>
<protein>
    <submittedName>
        <fullName evidence="2">Uncharacterized protein</fullName>
    </submittedName>
</protein>
<accession>A0A8H6T3Y3</accession>
<dbReference type="OrthoDB" id="3248555at2759"/>
<gene>
    <name evidence="2" type="ORF">MIND_00317000</name>
</gene>
<keyword evidence="1" id="KW-0732">Signal</keyword>
<comment type="caution">
    <text evidence="2">The sequence shown here is derived from an EMBL/GenBank/DDBJ whole genome shotgun (WGS) entry which is preliminary data.</text>
</comment>